<sequence>MMEKFEEAGFENITLEVEYDIITGWITDDGEVKSVTVNDDGKFASGKEYRADAEVVITYHTYRSNKPK</sequence>
<evidence type="ECO:0000313" key="2">
    <source>
        <dbReference type="Proteomes" id="UP001315001"/>
    </source>
</evidence>
<dbReference type="Proteomes" id="UP001315001">
    <property type="component" value="Unassembled WGS sequence"/>
</dbReference>
<dbReference type="RefSeq" id="WP_147607551.1">
    <property type="nucleotide sequence ID" value="NZ_JAFIQO010000113.1"/>
</dbReference>
<keyword evidence="2" id="KW-1185">Reference proteome</keyword>
<reference evidence="1 2" key="1">
    <citation type="submission" date="2021-02" db="EMBL/GenBank/DDBJ databases">
        <title>Lactate utilizing bacteria of the human gut.</title>
        <authorList>
            <person name="Sheridan P.O."/>
        </authorList>
    </citation>
    <scope>NUCLEOTIDE SEQUENCE [LARGE SCALE GENOMIC DNA]</scope>
    <source>
        <strain evidence="1 2">HTF-83D</strain>
    </source>
</reference>
<dbReference type="EMBL" id="JAFIQO010000113">
    <property type="protein sequence ID" value="MBP0057074.1"/>
    <property type="molecule type" value="Genomic_DNA"/>
</dbReference>
<protein>
    <submittedName>
        <fullName evidence="1">Uncharacterized protein</fullName>
    </submittedName>
</protein>
<accession>A0ABS3ZIE6</accession>
<organism evidence="1 2">
    <name type="scientific">Anaerobutyricum soehngenii</name>
    <dbReference type="NCBI Taxonomy" id="105843"/>
    <lineage>
        <taxon>Bacteria</taxon>
        <taxon>Bacillati</taxon>
        <taxon>Bacillota</taxon>
        <taxon>Clostridia</taxon>
        <taxon>Lachnospirales</taxon>
        <taxon>Lachnospiraceae</taxon>
        <taxon>Anaerobutyricum</taxon>
    </lineage>
</organism>
<name>A0ABS3ZIE6_9FIRM</name>
<evidence type="ECO:0000313" key="1">
    <source>
        <dbReference type="EMBL" id="MBP0057074.1"/>
    </source>
</evidence>
<gene>
    <name evidence="1" type="ORF">JYQ75_06615</name>
</gene>
<proteinExistence type="predicted"/>
<comment type="caution">
    <text evidence="1">The sequence shown here is derived from an EMBL/GenBank/DDBJ whole genome shotgun (WGS) entry which is preliminary data.</text>
</comment>